<dbReference type="GO" id="GO:0032993">
    <property type="term" value="C:protein-DNA complex"/>
    <property type="evidence" value="ECO:0007669"/>
    <property type="project" value="TreeGrafter"/>
</dbReference>
<dbReference type="InterPro" id="IPR011006">
    <property type="entry name" value="CheY-like_superfamily"/>
</dbReference>
<comment type="caution">
    <text evidence="6">The sequence shown here is derived from an EMBL/GenBank/DDBJ whole genome shotgun (WGS) entry which is preliminary data.</text>
</comment>
<dbReference type="CDD" id="cd17574">
    <property type="entry name" value="REC_OmpR"/>
    <property type="match status" value="1"/>
</dbReference>
<dbReference type="GO" id="GO:0005829">
    <property type="term" value="C:cytosol"/>
    <property type="evidence" value="ECO:0007669"/>
    <property type="project" value="TreeGrafter"/>
</dbReference>
<sequence>MHQLLLIEDDLELAKLVADFLQSEGYKVTSCGNAQKAKKLLLAQRFDLIVCDVMLPGSSGFDLVRQIRQQFKGPILFMTAQTSVGAQLQGLALGAQDYLLKPLDPRILLAKIKIFLSATEPAQISTVLEHHNLTVDRLSGQVSMAGQNICLTNAEHQLLLALLDNYGMAISRERLFREQLGREYDGEDRTMDGRASRLRRKLQAVDPHWNIRVMWGQGYSISYADVPPTDTVTSQ</sequence>
<protein>
    <submittedName>
        <fullName evidence="6">Response regulator transcription factor</fullName>
    </submittedName>
</protein>
<evidence type="ECO:0000313" key="7">
    <source>
        <dbReference type="Proteomes" id="UP000283077"/>
    </source>
</evidence>
<proteinExistence type="predicted"/>
<dbReference type="InterPro" id="IPR001789">
    <property type="entry name" value="Sig_transdc_resp-reg_receiver"/>
</dbReference>
<dbReference type="InterPro" id="IPR036388">
    <property type="entry name" value="WH-like_DNA-bd_sf"/>
</dbReference>
<dbReference type="Pfam" id="PF00072">
    <property type="entry name" value="Response_reg"/>
    <property type="match status" value="1"/>
</dbReference>
<dbReference type="SMART" id="SM00862">
    <property type="entry name" value="Trans_reg_C"/>
    <property type="match status" value="1"/>
</dbReference>
<evidence type="ECO:0000256" key="2">
    <source>
        <dbReference type="PROSITE-ProRule" id="PRU00169"/>
    </source>
</evidence>
<dbReference type="SUPFAM" id="SSF52172">
    <property type="entry name" value="CheY-like"/>
    <property type="match status" value="1"/>
</dbReference>
<dbReference type="GO" id="GO:0006355">
    <property type="term" value="P:regulation of DNA-templated transcription"/>
    <property type="evidence" value="ECO:0007669"/>
    <property type="project" value="InterPro"/>
</dbReference>
<dbReference type="PROSITE" id="PS50110">
    <property type="entry name" value="RESPONSE_REGULATORY"/>
    <property type="match status" value="1"/>
</dbReference>
<evidence type="ECO:0000259" key="4">
    <source>
        <dbReference type="PROSITE" id="PS50110"/>
    </source>
</evidence>
<keyword evidence="7" id="KW-1185">Reference proteome</keyword>
<dbReference type="InterPro" id="IPR001867">
    <property type="entry name" value="OmpR/PhoB-type_DNA-bd"/>
</dbReference>
<dbReference type="PROSITE" id="PS51755">
    <property type="entry name" value="OMPR_PHOB"/>
    <property type="match status" value="1"/>
</dbReference>
<name>A0A437QM58_9GAMM</name>
<evidence type="ECO:0000259" key="5">
    <source>
        <dbReference type="PROSITE" id="PS51755"/>
    </source>
</evidence>
<dbReference type="GO" id="GO:0000156">
    <property type="term" value="F:phosphorelay response regulator activity"/>
    <property type="evidence" value="ECO:0007669"/>
    <property type="project" value="TreeGrafter"/>
</dbReference>
<evidence type="ECO:0000256" key="1">
    <source>
        <dbReference type="ARBA" id="ARBA00023125"/>
    </source>
</evidence>
<evidence type="ECO:0000256" key="3">
    <source>
        <dbReference type="PROSITE-ProRule" id="PRU01091"/>
    </source>
</evidence>
<dbReference type="PANTHER" id="PTHR48111:SF47">
    <property type="entry name" value="TRANSCRIPTIONAL REGULATORY PROTEIN RSTA"/>
    <property type="match status" value="1"/>
</dbReference>
<gene>
    <name evidence="6" type="ORF">EOE67_13335</name>
</gene>
<dbReference type="CDD" id="cd00383">
    <property type="entry name" value="trans_reg_C"/>
    <property type="match status" value="1"/>
</dbReference>
<feature type="domain" description="OmpR/PhoB-type" evidence="5">
    <location>
        <begin position="125"/>
        <end position="223"/>
    </location>
</feature>
<keyword evidence="2" id="KW-0597">Phosphoprotein</keyword>
<dbReference type="EMBL" id="SACS01000014">
    <property type="protein sequence ID" value="RVU35572.1"/>
    <property type="molecule type" value="Genomic_DNA"/>
</dbReference>
<dbReference type="Gene3D" id="1.10.10.10">
    <property type="entry name" value="Winged helix-like DNA-binding domain superfamily/Winged helix DNA-binding domain"/>
    <property type="match status" value="1"/>
</dbReference>
<dbReference type="Gene3D" id="3.40.50.2300">
    <property type="match status" value="1"/>
</dbReference>
<dbReference type="AlphaFoldDB" id="A0A437QM58"/>
<dbReference type="OrthoDB" id="9802426at2"/>
<dbReference type="InterPro" id="IPR039420">
    <property type="entry name" value="WalR-like"/>
</dbReference>
<dbReference type="GO" id="GO:0000976">
    <property type="term" value="F:transcription cis-regulatory region binding"/>
    <property type="evidence" value="ECO:0007669"/>
    <property type="project" value="TreeGrafter"/>
</dbReference>
<evidence type="ECO:0000313" key="6">
    <source>
        <dbReference type="EMBL" id="RVU35572.1"/>
    </source>
</evidence>
<feature type="DNA-binding region" description="OmpR/PhoB-type" evidence="3">
    <location>
        <begin position="125"/>
        <end position="223"/>
    </location>
</feature>
<dbReference type="Pfam" id="PF00486">
    <property type="entry name" value="Trans_reg_C"/>
    <property type="match status" value="1"/>
</dbReference>
<accession>A0A437QM58</accession>
<dbReference type="Proteomes" id="UP000283077">
    <property type="component" value="Unassembled WGS sequence"/>
</dbReference>
<dbReference type="RefSeq" id="WP_127699710.1">
    <property type="nucleotide sequence ID" value="NZ_SACS01000014.1"/>
</dbReference>
<dbReference type="PANTHER" id="PTHR48111">
    <property type="entry name" value="REGULATOR OF RPOS"/>
    <property type="match status" value="1"/>
</dbReference>
<feature type="domain" description="Response regulatory" evidence="4">
    <location>
        <begin position="3"/>
        <end position="116"/>
    </location>
</feature>
<reference evidence="6 7" key="1">
    <citation type="submission" date="2019-01" db="EMBL/GenBank/DDBJ databases">
        <authorList>
            <person name="Chen W.-M."/>
        </authorList>
    </citation>
    <scope>NUCLEOTIDE SEQUENCE [LARGE SCALE GENOMIC DNA]</scope>
    <source>
        <strain evidence="6 7">KYPC3</strain>
    </source>
</reference>
<feature type="modified residue" description="4-aspartylphosphate" evidence="2">
    <location>
        <position position="52"/>
    </location>
</feature>
<organism evidence="6 7">
    <name type="scientific">Rheinheimera riviphila</name>
    <dbReference type="NCBI Taxonomy" id="1834037"/>
    <lineage>
        <taxon>Bacteria</taxon>
        <taxon>Pseudomonadati</taxon>
        <taxon>Pseudomonadota</taxon>
        <taxon>Gammaproteobacteria</taxon>
        <taxon>Chromatiales</taxon>
        <taxon>Chromatiaceae</taxon>
        <taxon>Rheinheimera</taxon>
    </lineage>
</organism>
<dbReference type="SMART" id="SM00448">
    <property type="entry name" value="REC"/>
    <property type="match status" value="1"/>
</dbReference>
<keyword evidence="1 3" id="KW-0238">DNA-binding</keyword>